<accession>A0A811VB49</accession>
<dbReference type="GO" id="GO:0004467">
    <property type="term" value="F:long-chain fatty acid-CoA ligase activity"/>
    <property type="evidence" value="ECO:0007669"/>
    <property type="project" value="TreeGrafter"/>
</dbReference>
<dbReference type="CDD" id="cd05911">
    <property type="entry name" value="Firefly_Luc_like"/>
    <property type="match status" value="1"/>
</dbReference>
<dbReference type="PANTHER" id="PTHR24096">
    <property type="entry name" value="LONG-CHAIN-FATTY-ACID--COA LIGASE"/>
    <property type="match status" value="1"/>
</dbReference>
<protein>
    <submittedName>
        <fullName evidence="6">(Mediterranean fruit fly) hypothetical protein</fullName>
    </submittedName>
</protein>
<dbReference type="Pfam" id="PF13193">
    <property type="entry name" value="AMP-binding_C"/>
    <property type="match status" value="1"/>
</dbReference>
<comment type="similarity">
    <text evidence="2">Belongs to the ATP-dependent AMP-binding enzyme family.</text>
</comment>
<proteinExistence type="inferred from homology"/>
<reference evidence="6" key="1">
    <citation type="submission" date="2020-11" db="EMBL/GenBank/DDBJ databases">
        <authorList>
            <person name="Whitehead M."/>
        </authorList>
    </citation>
    <scope>NUCLEOTIDE SEQUENCE</scope>
    <source>
        <strain evidence="6">EGII</strain>
    </source>
</reference>
<dbReference type="Gene3D" id="3.30.300.30">
    <property type="match status" value="1"/>
</dbReference>
<evidence type="ECO:0000256" key="3">
    <source>
        <dbReference type="ARBA" id="ARBA00023140"/>
    </source>
</evidence>
<dbReference type="OrthoDB" id="10253869at2759"/>
<dbReference type="GO" id="GO:0005777">
    <property type="term" value="C:peroxisome"/>
    <property type="evidence" value="ECO:0007669"/>
    <property type="project" value="UniProtKB-SubCell"/>
</dbReference>
<evidence type="ECO:0000259" key="5">
    <source>
        <dbReference type="Pfam" id="PF13193"/>
    </source>
</evidence>
<comment type="subcellular location">
    <subcellularLocation>
        <location evidence="1">Peroxisome</location>
    </subcellularLocation>
</comment>
<dbReference type="PANTHER" id="PTHR24096:SF353">
    <property type="entry name" value="GH16244P-RELATED"/>
    <property type="match status" value="1"/>
</dbReference>
<evidence type="ECO:0000259" key="4">
    <source>
        <dbReference type="Pfam" id="PF00501"/>
    </source>
</evidence>
<dbReference type="Proteomes" id="UP000606786">
    <property type="component" value="Unassembled WGS sequence"/>
</dbReference>
<dbReference type="InterPro" id="IPR042099">
    <property type="entry name" value="ANL_N_sf"/>
</dbReference>
<feature type="domain" description="AMP-binding enzyme C-terminal" evidence="5">
    <location>
        <begin position="440"/>
        <end position="517"/>
    </location>
</feature>
<keyword evidence="7" id="KW-1185">Reference proteome</keyword>
<comment type="caution">
    <text evidence="6">The sequence shown here is derived from an EMBL/GenBank/DDBJ whole genome shotgun (WGS) entry which is preliminary data.</text>
</comment>
<dbReference type="Gene3D" id="3.40.50.12780">
    <property type="entry name" value="N-terminal domain of ligase-like"/>
    <property type="match status" value="1"/>
</dbReference>
<dbReference type="InterPro" id="IPR020845">
    <property type="entry name" value="AMP-binding_CS"/>
</dbReference>
<gene>
    <name evidence="6" type="ORF">CCAP1982_LOCUS21178</name>
</gene>
<dbReference type="Pfam" id="PF00501">
    <property type="entry name" value="AMP-binding"/>
    <property type="match status" value="1"/>
</dbReference>
<evidence type="ECO:0000256" key="2">
    <source>
        <dbReference type="ARBA" id="ARBA00006432"/>
    </source>
</evidence>
<dbReference type="FunFam" id="3.30.300.30:FF:000007">
    <property type="entry name" value="4-coumarate--CoA ligase 2"/>
    <property type="match status" value="1"/>
</dbReference>
<dbReference type="GO" id="GO:0046949">
    <property type="term" value="P:fatty-acyl-CoA biosynthetic process"/>
    <property type="evidence" value="ECO:0007669"/>
    <property type="project" value="TreeGrafter"/>
</dbReference>
<dbReference type="FunFam" id="3.40.50.12780:FF:000025">
    <property type="entry name" value="luciferin 4-monooxygenase"/>
    <property type="match status" value="1"/>
</dbReference>
<name>A0A811VB49_CERCA</name>
<organism evidence="6 7">
    <name type="scientific">Ceratitis capitata</name>
    <name type="common">Mediterranean fruit fly</name>
    <name type="synonym">Tephritis capitata</name>
    <dbReference type="NCBI Taxonomy" id="7213"/>
    <lineage>
        <taxon>Eukaryota</taxon>
        <taxon>Metazoa</taxon>
        <taxon>Ecdysozoa</taxon>
        <taxon>Arthropoda</taxon>
        <taxon>Hexapoda</taxon>
        <taxon>Insecta</taxon>
        <taxon>Pterygota</taxon>
        <taxon>Neoptera</taxon>
        <taxon>Endopterygota</taxon>
        <taxon>Diptera</taxon>
        <taxon>Brachycera</taxon>
        <taxon>Muscomorpha</taxon>
        <taxon>Tephritoidea</taxon>
        <taxon>Tephritidae</taxon>
        <taxon>Ceratitis</taxon>
        <taxon>Ceratitis</taxon>
    </lineage>
</organism>
<dbReference type="InterPro" id="IPR025110">
    <property type="entry name" value="AMP-bd_C"/>
</dbReference>
<dbReference type="PROSITE" id="PS00455">
    <property type="entry name" value="AMP_BINDING"/>
    <property type="match status" value="1"/>
</dbReference>
<sequence length="532" mass="59698">MEFLKCVYNEKEHVWSGVKWPLLHDFNCSVGNIIYYNLKNFPNNICQVSDIDGREVSNKELLSWSTRLAVHFKKMGLNHDDVIGIVAKNSTYSSSLAVGCFMNCTPFHAVNSLLDTDTICHIFNNTSPKVIFCDGDVYEKVQIATRHLKPLIYTLTKHIDGVAKIEDLLQPIPNENLYKPEPLVLGGEQTIAILCSSGTTGIPKSVCIPNYLLKIEHLFATSEDVIFTNSSLDWISGLFFTYYSASLSCKRVITNKPYTPEYMLELVKKYKITFILAAPRHVAALTVCSTATTENLSSVRSFLVGGGCISLPTLNKLRQLLQNGVVIFGYGLTEAGFISINSGNEYPSAVGKLLPGVRARIVDEDGINLAKNEIGEVYVNTGYTWNGYYGNPIESKRMQDSEGWFHTGDLGYFDDDNMLYVVDRKKDILKYQGMHYWPAEIEQVIQELPEVMDVCVVGVYDERNGDAAGAAVVLRRDAELTPQQVKDHVRKRLPAEYKQLHAGVIFIDRLPQNNNGKTLRREARSLFEVKCS</sequence>
<dbReference type="SUPFAM" id="SSF56801">
    <property type="entry name" value="Acetyl-CoA synthetase-like"/>
    <property type="match status" value="1"/>
</dbReference>
<evidence type="ECO:0000313" key="7">
    <source>
        <dbReference type="Proteomes" id="UP000606786"/>
    </source>
</evidence>
<evidence type="ECO:0000256" key="1">
    <source>
        <dbReference type="ARBA" id="ARBA00004275"/>
    </source>
</evidence>
<dbReference type="InterPro" id="IPR000873">
    <property type="entry name" value="AMP-dep_synth/lig_dom"/>
</dbReference>
<keyword evidence="3" id="KW-0576">Peroxisome</keyword>
<dbReference type="EMBL" id="CAJHJT010000056">
    <property type="protein sequence ID" value="CAD7013105.1"/>
    <property type="molecule type" value="Genomic_DNA"/>
</dbReference>
<dbReference type="InterPro" id="IPR045851">
    <property type="entry name" value="AMP-bd_C_sf"/>
</dbReference>
<dbReference type="AlphaFoldDB" id="A0A811VB49"/>
<feature type="domain" description="AMP-dependent synthetase/ligase" evidence="4">
    <location>
        <begin position="39"/>
        <end position="389"/>
    </location>
</feature>
<evidence type="ECO:0000313" key="6">
    <source>
        <dbReference type="EMBL" id="CAD7013105.1"/>
    </source>
</evidence>